<dbReference type="InterPro" id="IPR008257">
    <property type="entry name" value="Pept_M19"/>
</dbReference>
<dbReference type="RefSeq" id="XP_066088434.1">
    <property type="nucleotide sequence ID" value="XM_066232337.1"/>
</dbReference>
<dbReference type="CDD" id="cd01301">
    <property type="entry name" value="rDP_like"/>
    <property type="match status" value="1"/>
</dbReference>
<keyword evidence="1" id="KW-0645">Protease</keyword>
<dbReference type="Proteomes" id="UP001358614">
    <property type="component" value="Chromosome 3"/>
</dbReference>
<comment type="similarity">
    <text evidence="1">Belongs to the metallo-dependent hydrolases superfamily. Peptidase M19 family.</text>
</comment>
<feature type="chain" id="PRO_5043106902" description="Dipeptidase" evidence="1">
    <location>
        <begin position="21"/>
        <end position="443"/>
    </location>
</feature>
<keyword evidence="1" id="KW-0224">Dipeptidase</keyword>
<comment type="cofactor">
    <cofactor evidence="1">
        <name>Zn(2+)</name>
        <dbReference type="ChEBI" id="CHEBI:29105"/>
    </cofactor>
</comment>
<comment type="catalytic activity">
    <reaction evidence="1">
        <text>an L-aminoacyl-L-amino acid + H2O = 2 an L-alpha-amino acid</text>
        <dbReference type="Rhea" id="RHEA:48940"/>
        <dbReference type="ChEBI" id="CHEBI:15377"/>
        <dbReference type="ChEBI" id="CHEBI:59869"/>
        <dbReference type="ChEBI" id="CHEBI:77460"/>
        <dbReference type="EC" id="3.4.13.19"/>
    </reaction>
</comment>
<accession>A0AAX4KW45</accession>
<dbReference type="EC" id="3.4.13.19" evidence="1"/>
<dbReference type="SUPFAM" id="SSF51556">
    <property type="entry name" value="Metallo-dependent hydrolases"/>
    <property type="match status" value="1"/>
</dbReference>
<reference evidence="2 3" key="1">
    <citation type="submission" date="2024-01" db="EMBL/GenBank/DDBJ databases">
        <title>Comparative genomics of Cryptococcus and Kwoniella reveals pathogenesis evolution and contrasting modes of karyotype evolution via chromosome fusion or intercentromeric recombination.</title>
        <authorList>
            <person name="Coelho M.A."/>
            <person name="David-Palma M."/>
            <person name="Shea T."/>
            <person name="Bowers K."/>
            <person name="McGinley-Smith S."/>
            <person name="Mohammad A.W."/>
            <person name="Gnirke A."/>
            <person name="Yurkov A.M."/>
            <person name="Nowrousian M."/>
            <person name="Sun S."/>
            <person name="Cuomo C.A."/>
            <person name="Heitman J."/>
        </authorList>
    </citation>
    <scope>NUCLEOTIDE SEQUENCE [LARGE SCALE GENOMIC DNA]</scope>
    <source>
        <strain evidence="2 3">PYCC6329</strain>
    </source>
</reference>
<keyword evidence="1" id="KW-0482">Metalloprotease</keyword>
<dbReference type="GO" id="GO:0070573">
    <property type="term" value="F:metallodipeptidase activity"/>
    <property type="evidence" value="ECO:0007669"/>
    <property type="project" value="InterPro"/>
</dbReference>
<feature type="signal peptide" evidence="1">
    <location>
        <begin position="1"/>
        <end position="20"/>
    </location>
</feature>
<keyword evidence="1" id="KW-0479">Metal-binding</keyword>
<keyword evidence="1" id="KW-0732">Signal</keyword>
<dbReference type="PROSITE" id="PS51365">
    <property type="entry name" value="RENAL_DIPEPTIDASE_2"/>
    <property type="match status" value="1"/>
</dbReference>
<evidence type="ECO:0000256" key="1">
    <source>
        <dbReference type="RuleBase" id="RU341113"/>
    </source>
</evidence>
<dbReference type="GeneID" id="91107404"/>
<gene>
    <name evidence="2" type="ORF">V865_008603</name>
</gene>
<dbReference type="KEGG" id="ker:91107404"/>
<sequence>MRSTLFSWSLLVAGSDHVQARQQVNWKTSSDDQRIEHARYLLSLSPLLDTHVDTPQVMRVLSDHPMDMIPQLGTGLAGHFDIPRAKQGGVGGVFFTVWTPCQDQLGVDVGPDYLKPDNTVRDTYESIDLIRSMIDAHQDTLKLATDAQSIRDAFKEKKIAALLGMEGSHMLGGSLSNIRTLAALGVRYLTLTHVCHSPFASSAGGGAGTDGSFIPPSSLSPTNGLTPIGVELVKELNRLGVMVDLSHTSDGTMSEALDISEAPVIFSHSGARAIHNHPRNVPDHILDRMGPGKNEGIILSVLYKHFIDPNNATIPRVVDHVEYIAQRTSKKHVGLSSDFDGMSEVVEGMEDTSKWPYLVAEFLRRGWTDEEILDLTGRNLLRVMEDVEQVGKKLRSERKPSTAIYDKRTDLPGTNWGGPHGAYLPTDVKAIVDKRVARLADEL</sequence>
<dbReference type="InterPro" id="IPR032466">
    <property type="entry name" value="Metal_Hydrolase"/>
</dbReference>
<dbReference type="GO" id="GO:0006508">
    <property type="term" value="P:proteolysis"/>
    <property type="evidence" value="ECO:0007669"/>
    <property type="project" value="UniProtKB-KW"/>
</dbReference>
<dbReference type="PANTHER" id="PTHR10443">
    <property type="entry name" value="MICROSOMAL DIPEPTIDASE"/>
    <property type="match status" value="1"/>
</dbReference>
<dbReference type="AlphaFoldDB" id="A0AAX4KW45"/>
<evidence type="ECO:0000313" key="3">
    <source>
        <dbReference type="Proteomes" id="UP001358614"/>
    </source>
</evidence>
<keyword evidence="1" id="KW-0862">Zinc</keyword>
<dbReference type="PANTHER" id="PTHR10443:SF12">
    <property type="entry name" value="DIPEPTIDASE"/>
    <property type="match status" value="1"/>
</dbReference>
<keyword evidence="1" id="KW-0378">Hydrolase</keyword>
<proteinExistence type="inferred from homology"/>
<name>A0AAX4KW45_9TREE</name>
<keyword evidence="3" id="KW-1185">Reference proteome</keyword>
<organism evidence="2 3">
    <name type="scientific">Kwoniella europaea PYCC6329</name>
    <dbReference type="NCBI Taxonomy" id="1423913"/>
    <lineage>
        <taxon>Eukaryota</taxon>
        <taxon>Fungi</taxon>
        <taxon>Dikarya</taxon>
        <taxon>Basidiomycota</taxon>
        <taxon>Agaricomycotina</taxon>
        <taxon>Tremellomycetes</taxon>
        <taxon>Tremellales</taxon>
        <taxon>Cryptococcaceae</taxon>
        <taxon>Kwoniella</taxon>
    </lineage>
</organism>
<protein>
    <recommendedName>
        <fullName evidence="1">Dipeptidase</fullName>
        <ecNumber evidence="1">3.4.13.19</ecNumber>
    </recommendedName>
</protein>
<dbReference type="Pfam" id="PF01244">
    <property type="entry name" value="Peptidase_M19"/>
    <property type="match status" value="1"/>
</dbReference>
<dbReference type="Gene3D" id="3.20.20.140">
    <property type="entry name" value="Metal-dependent hydrolases"/>
    <property type="match status" value="1"/>
</dbReference>
<dbReference type="EMBL" id="CP144091">
    <property type="protein sequence ID" value="WWD10467.1"/>
    <property type="molecule type" value="Genomic_DNA"/>
</dbReference>
<evidence type="ECO:0000313" key="2">
    <source>
        <dbReference type="EMBL" id="WWD10467.1"/>
    </source>
</evidence>
<dbReference type="GO" id="GO:0046872">
    <property type="term" value="F:metal ion binding"/>
    <property type="evidence" value="ECO:0007669"/>
    <property type="project" value="UniProtKB-UniRule"/>
</dbReference>